<evidence type="ECO:0000313" key="3">
    <source>
        <dbReference type="Proteomes" id="UP001209540"/>
    </source>
</evidence>
<reference evidence="2" key="1">
    <citation type="journal article" date="2022" name="IScience">
        <title>Evolution of zygomycete secretomes and the origins of terrestrial fungal ecologies.</title>
        <authorList>
            <person name="Chang Y."/>
            <person name="Wang Y."/>
            <person name="Mondo S."/>
            <person name="Ahrendt S."/>
            <person name="Andreopoulos W."/>
            <person name="Barry K."/>
            <person name="Beard J."/>
            <person name="Benny G.L."/>
            <person name="Blankenship S."/>
            <person name="Bonito G."/>
            <person name="Cuomo C."/>
            <person name="Desiro A."/>
            <person name="Gervers K.A."/>
            <person name="Hundley H."/>
            <person name="Kuo A."/>
            <person name="LaButti K."/>
            <person name="Lang B.F."/>
            <person name="Lipzen A."/>
            <person name="O'Donnell K."/>
            <person name="Pangilinan J."/>
            <person name="Reynolds N."/>
            <person name="Sandor L."/>
            <person name="Smith M.E."/>
            <person name="Tsang A."/>
            <person name="Grigoriev I.V."/>
            <person name="Stajich J.E."/>
            <person name="Spatafora J.W."/>
        </authorList>
    </citation>
    <scope>NUCLEOTIDE SEQUENCE</scope>
    <source>
        <strain evidence="2">RSA 2281</strain>
    </source>
</reference>
<accession>A0AAD5KED4</accession>
<evidence type="ECO:0000313" key="2">
    <source>
        <dbReference type="EMBL" id="KAI9268120.1"/>
    </source>
</evidence>
<comment type="caution">
    <text evidence="2">The sequence shown here is derived from an EMBL/GenBank/DDBJ whole genome shotgun (WGS) entry which is preliminary data.</text>
</comment>
<dbReference type="EMBL" id="JAIXMP010000009">
    <property type="protein sequence ID" value="KAI9268120.1"/>
    <property type="molecule type" value="Genomic_DNA"/>
</dbReference>
<protein>
    <submittedName>
        <fullName evidence="2">Heterokaryon incompatibility protein-domain-containing protein</fullName>
    </submittedName>
</protein>
<dbReference type="InterPro" id="IPR052895">
    <property type="entry name" value="HetReg/Transcr_Mod"/>
</dbReference>
<name>A0AAD5KED4_9FUNG</name>
<reference evidence="2" key="2">
    <citation type="submission" date="2023-02" db="EMBL/GenBank/DDBJ databases">
        <authorList>
            <consortium name="DOE Joint Genome Institute"/>
            <person name="Mondo S.J."/>
            <person name="Chang Y."/>
            <person name="Wang Y."/>
            <person name="Ahrendt S."/>
            <person name="Andreopoulos W."/>
            <person name="Barry K."/>
            <person name="Beard J."/>
            <person name="Benny G.L."/>
            <person name="Blankenship S."/>
            <person name="Bonito G."/>
            <person name="Cuomo C."/>
            <person name="Desiro A."/>
            <person name="Gervers K.A."/>
            <person name="Hundley H."/>
            <person name="Kuo A."/>
            <person name="LaButti K."/>
            <person name="Lang B.F."/>
            <person name="Lipzen A."/>
            <person name="O'Donnell K."/>
            <person name="Pangilinan J."/>
            <person name="Reynolds N."/>
            <person name="Sandor L."/>
            <person name="Smith M.W."/>
            <person name="Tsang A."/>
            <person name="Grigoriev I.V."/>
            <person name="Stajich J.E."/>
            <person name="Spatafora J.W."/>
        </authorList>
    </citation>
    <scope>NUCLEOTIDE SEQUENCE</scope>
    <source>
        <strain evidence="2">RSA 2281</strain>
    </source>
</reference>
<organism evidence="2 3">
    <name type="scientific">Phascolomyces articulosus</name>
    <dbReference type="NCBI Taxonomy" id="60185"/>
    <lineage>
        <taxon>Eukaryota</taxon>
        <taxon>Fungi</taxon>
        <taxon>Fungi incertae sedis</taxon>
        <taxon>Mucoromycota</taxon>
        <taxon>Mucoromycotina</taxon>
        <taxon>Mucoromycetes</taxon>
        <taxon>Mucorales</taxon>
        <taxon>Lichtheimiaceae</taxon>
        <taxon>Phascolomyces</taxon>
    </lineage>
</organism>
<dbReference type="AlphaFoldDB" id="A0AAD5KED4"/>
<keyword evidence="3" id="KW-1185">Reference proteome</keyword>
<dbReference type="Pfam" id="PF06985">
    <property type="entry name" value="HET"/>
    <property type="match status" value="1"/>
</dbReference>
<dbReference type="InterPro" id="IPR010730">
    <property type="entry name" value="HET"/>
</dbReference>
<feature type="domain" description="Heterokaryon incompatibility" evidence="1">
    <location>
        <begin position="138"/>
        <end position="239"/>
    </location>
</feature>
<sequence>MYITYCRNQRALNVVDPTQHRLNATSGDFRPRYLIRVSDWKKVSGKEAINGYCALSYCWKQSGEIIHQGNGKYECIDKGKHCIVDGYDIGDNGFITKIKRFLMINDEKDSVNMVSTEEADDESIPQFTPSANTKATIRHVTFEELIQQLCKDFQIEYLWVDKLCIDQADSNTKQEEIKRMHRIYGDASYTVAIVPEIHVHDPEDFDIIDPLSDDTQANVNASADRAKSLWWKRSWTLEETMVSKRILVVGTDTHLWQHSFYTCNIPTTVDAFSVRLLDFANQPQGGGSVNQALREAHFRTSSWEHDKIFSLANIFHEMFKNMKISYKTDVKTIFDQFYQTVATNDLSILCFGSNLELDGSERRANTMRNHQLPSWTGVNGAHIFQRVTTTTSWLHSPHIICNNMLLHISTKYYKTLSIIPYALGCFSSLSDDKQQANTYRRRRESTRPYMIQVEEDTALIDWSIKLHAILRCHATHYYQPLNLSIMQARPLSLTEDCEECIILPILLKSDTLSVKEVQKSPTLVLHDGFTHLYYLPVFKKYRTGTNITEEQYKAIGIYVLGNVEDLNLDSDDPDTILSTVFDRNAAQNEVKEFIIQ</sequence>
<proteinExistence type="predicted"/>
<dbReference type="PANTHER" id="PTHR24148:SF64">
    <property type="entry name" value="HETEROKARYON INCOMPATIBILITY DOMAIN-CONTAINING PROTEIN"/>
    <property type="match status" value="1"/>
</dbReference>
<evidence type="ECO:0000259" key="1">
    <source>
        <dbReference type="Pfam" id="PF06985"/>
    </source>
</evidence>
<dbReference type="Proteomes" id="UP001209540">
    <property type="component" value="Unassembled WGS sequence"/>
</dbReference>
<gene>
    <name evidence="2" type="ORF">BDA99DRAFT_504906</name>
</gene>
<dbReference type="PANTHER" id="PTHR24148">
    <property type="entry name" value="ANKYRIN REPEAT DOMAIN-CONTAINING PROTEIN 39 HOMOLOG-RELATED"/>
    <property type="match status" value="1"/>
</dbReference>